<protein>
    <submittedName>
        <fullName evidence="2">Uncharacterized protein</fullName>
    </submittedName>
</protein>
<gene>
    <name evidence="2" type="ORF">IMCC3135_24505</name>
</gene>
<feature type="region of interest" description="Disordered" evidence="1">
    <location>
        <begin position="49"/>
        <end position="91"/>
    </location>
</feature>
<organism evidence="2 3">
    <name type="scientific">Granulosicoccus antarcticus IMCC3135</name>
    <dbReference type="NCBI Taxonomy" id="1192854"/>
    <lineage>
        <taxon>Bacteria</taxon>
        <taxon>Pseudomonadati</taxon>
        <taxon>Pseudomonadota</taxon>
        <taxon>Gammaproteobacteria</taxon>
        <taxon>Chromatiales</taxon>
        <taxon>Granulosicoccaceae</taxon>
        <taxon>Granulosicoccus</taxon>
    </lineage>
</organism>
<dbReference type="EMBL" id="CP018632">
    <property type="protein sequence ID" value="ASJ74968.1"/>
    <property type="molecule type" value="Genomic_DNA"/>
</dbReference>
<reference evidence="2 3" key="1">
    <citation type="submission" date="2016-12" db="EMBL/GenBank/DDBJ databases">
        <authorList>
            <person name="Song W.-J."/>
            <person name="Kurnit D.M."/>
        </authorList>
    </citation>
    <scope>NUCLEOTIDE SEQUENCE [LARGE SCALE GENOMIC DNA]</scope>
    <source>
        <strain evidence="2 3">IMCC3135</strain>
    </source>
</reference>
<evidence type="ECO:0000313" key="3">
    <source>
        <dbReference type="Proteomes" id="UP000250079"/>
    </source>
</evidence>
<dbReference type="KEGG" id="gai:IMCC3135_24505"/>
<name>A0A2Z2NYX3_9GAMM</name>
<evidence type="ECO:0000313" key="2">
    <source>
        <dbReference type="EMBL" id="ASJ74968.1"/>
    </source>
</evidence>
<feature type="compositionally biased region" description="Low complexity" evidence="1">
    <location>
        <begin position="49"/>
        <end position="59"/>
    </location>
</feature>
<dbReference type="Proteomes" id="UP000250079">
    <property type="component" value="Chromosome"/>
</dbReference>
<evidence type="ECO:0000256" key="1">
    <source>
        <dbReference type="SAM" id="MobiDB-lite"/>
    </source>
</evidence>
<keyword evidence="3" id="KW-1185">Reference proteome</keyword>
<proteinExistence type="predicted"/>
<dbReference type="AlphaFoldDB" id="A0A2Z2NYX3"/>
<sequence length="152" mass="16943">MDENGNKKEPDWMRPIKGIWLGVLWPECIVKAGAAMDIVIRSAWRPWTSSSTVRGSSGRPHSRAGCPAAIASPGGMNPSNGRTEPRSEPNAQAVAVRHHVVELPVAFCLPLDYRNHHPQCLCPSLQWPPLQPERLRLRAYLFYSGFFCDEKG</sequence>
<accession>A0A2Z2NYX3</accession>